<comment type="caution">
    <text evidence="3">The sequence shown here is derived from an EMBL/GenBank/DDBJ whole genome shotgun (WGS) entry which is preliminary data.</text>
</comment>
<evidence type="ECO:0008006" key="5">
    <source>
        <dbReference type="Google" id="ProtNLM"/>
    </source>
</evidence>
<dbReference type="EMBL" id="JAUOEL010000005">
    <property type="protein sequence ID" value="MDO5975400.1"/>
    <property type="molecule type" value="Genomic_DNA"/>
</dbReference>
<keyword evidence="1" id="KW-1133">Transmembrane helix</keyword>
<organism evidence="3 4">
    <name type="scientific">Flavivirga jejuensis</name>
    <dbReference type="NCBI Taxonomy" id="870487"/>
    <lineage>
        <taxon>Bacteria</taxon>
        <taxon>Pseudomonadati</taxon>
        <taxon>Bacteroidota</taxon>
        <taxon>Flavobacteriia</taxon>
        <taxon>Flavobacteriales</taxon>
        <taxon>Flavobacteriaceae</taxon>
        <taxon>Flavivirga</taxon>
    </lineage>
</organism>
<reference evidence="3" key="1">
    <citation type="submission" date="2023-07" db="EMBL/GenBank/DDBJ databases">
        <title>Two novel species in the genus Flavivirga.</title>
        <authorList>
            <person name="Kwon K."/>
        </authorList>
    </citation>
    <scope>NUCLEOTIDE SEQUENCE</scope>
    <source>
        <strain evidence="3">KACC 14158</strain>
    </source>
</reference>
<evidence type="ECO:0000256" key="1">
    <source>
        <dbReference type="SAM" id="Phobius"/>
    </source>
</evidence>
<keyword evidence="1" id="KW-0472">Membrane</keyword>
<evidence type="ECO:0000313" key="3">
    <source>
        <dbReference type="EMBL" id="MDO5975400.1"/>
    </source>
</evidence>
<feature type="transmembrane region" description="Helical" evidence="1">
    <location>
        <begin position="380"/>
        <end position="401"/>
    </location>
</feature>
<keyword evidence="4" id="KW-1185">Reference proteome</keyword>
<sequence length="407" mass="47108">MKQIRFLLPLLFANLAIAQYNTTGELTEANINGLHEIRLPNEIRSFSNKDLSDFRIFDSKGKEVPYFIRKKGKLLRTNEYATFKIVSKTVLKDTSSSIIFENPFKTIKQFVLSVANYSGSKTFKLSGSNNREEWFGILNNGALSNLHDAKGISVDKTITFPQCAYRYLKIVFNDKNSLPINVLKIGSISNNAIHRALQIVTPQTKTTSELIQEKKTQIHVTFKNKEVINQIQFKVIAPEFFNRNVIIYTKSSRVVKHKTEVYNKELARFRLNSETEMIFNIPEIIEDSIYIEIENKDSNNLTFSDIRFFQKPLYIITTLNKNEHYSIKTGSKTAKAPEYDLSFFRNNISEDLPSVEIKEIVKQKTPQDLVKKESLWQKPWFMWSCIIITGLVILFFISNLVKDLKKE</sequence>
<accession>A0ABT8WQV3</accession>
<protein>
    <recommendedName>
        <fullName evidence="5">DUF3999 family protein</fullName>
    </recommendedName>
</protein>
<dbReference type="Proteomes" id="UP001176806">
    <property type="component" value="Unassembled WGS sequence"/>
</dbReference>
<gene>
    <name evidence="3" type="ORF">Q4Q40_14485</name>
</gene>
<feature type="chain" id="PRO_5047453437" description="DUF3999 family protein" evidence="2">
    <location>
        <begin position="19"/>
        <end position="407"/>
    </location>
</feature>
<dbReference type="RefSeq" id="WP_303302598.1">
    <property type="nucleotide sequence ID" value="NZ_BAABDA010000055.1"/>
</dbReference>
<feature type="signal peptide" evidence="2">
    <location>
        <begin position="1"/>
        <end position="18"/>
    </location>
</feature>
<keyword evidence="2" id="KW-0732">Signal</keyword>
<proteinExistence type="predicted"/>
<name>A0ABT8WQV3_9FLAO</name>
<evidence type="ECO:0000256" key="2">
    <source>
        <dbReference type="SAM" id="SignalP"/>
    </source>
</evidence>
<keyword evidence="1" id="KW-0812">Transmembrane</keyword>
<evidence type="ECO:0000313" key="4">
    <source>
        <dbReference type="Proteomes" id="UP001176806"/>
    </source>
</evidence>